<accession>A0A834SUW1</accession>
<evidence type="ECO:0000313" key="3">
    <source>
        <dbReference type="EMBL" id="KAF7810221.1"/>
    </source>
</evidence>
<dbReference type="Gene3D" id="3.40.47.10">
    <property type="match status" value="1"/>
</dbReference>
<proteinExistence type="predicted"/>
<dbReference type="PANTHER" id="PTHR43323">
    <property type="entry name" value="3-HYDROXY-3-METHYLGLUTARYL COENZYME A SYNTHASE"/>
    <property type="match status" value="1"/>
</dbReference>
<protein>
    <submittedName>
        <fullName evidence="3">Hydroxymethylglutaryl-CoA synthase</fullName>
    </submittedName>
</protein>
<evidence type="ECO:0000256" key="1">
    <source>
        <dbReference type="ARBA" id="ARBA00022679"/>
    </source>
</evidence>
<evidence type="ECO:0000313" key="4">
    <source>
        <dbReference type="Proteomes" id="UP000634136"/>
    </source>
</evidence>
<dbReference type="GO" id="GO:0010142">
    <property type="term" value="P:farnesyl diphosphate biosynthetic process, mevalonate pathway"/>
    <property type="evidence" value="ECO:0007669"/>
    <property type="project" value="InterPro"/>
</dbReference>
<gene>
    <name evidence="3" type="ORF">G2W53_036964</name>
</gene>
<dbReference type="EMBL" id="JAAIUW010000011">
    <property type="protein sequence ID" value="KAF7810221.1"/>
    <property type="molecule type" value="Genomic_DNA"/>
</dbReference>
<dbReference type="Proteomes" id="UP000634136">
    <property type="component" value="Unassembled WGS sequence"/>
</dbReference>
<name>A0A834SUW1_9FABA</name>
<dbReference type="OrthoDB" id="1269963at2759"/>
<dbReference type="Pfam" id="PF08540">
    <property type="entry name" value="HMG_CoA_synt_C"/>
    <property type="match status" value="1"/>
</dbReference>
<keyword evidence="4" id="KW-1185">Reference proteome</keyword>
<reference evidence="3" key="1">
    <citation type="submission" date="2020-09" db="EMBL/GenBank/DDBJ databases">
        <title>Genome-Enabled Discovery of Anthraquinone Biosynthesis in Senna tora.</title>
        <authorList>
            <person name="Kang S.-H."/>
            <person name="Pandey R.P."/>
            <person name="Lee C.-M."/>
            <person name="Sim J.-S."/>
            <person name="Jeong J.-T."/>
            <person name="Choi B.-S."/>
            <person name="Jung M."/>
            <person name="Ginzburg D."/>
            <person name="Zhao K."/>
            <person name="Won S.Y."/>
            <person name="Oh T.-J."/>
            <person name="Yu Y."/>
            <person name="Kim N.-H."/>
            <person name="Lee O.R."/>
            <person name="Lee T.-H."/>
            <person name="Bashyal P."/>
            <person name="Kim T.-S."/>
            <person name="Lee W.-H."/>
            <person name="Kawkins C."/>
            <person name="Kim C.-K."/>
            <person name="Kim J.S."/>
            <person name="Ahn B.O."/>
            <person name="Rhee S.Y."/>
            <person name="Sohng J.K."/>
        </authorList>
    </citation>
    <scope>NUCLEOTIDE SEQUENCE</scope>
    <source>
        <tissue evidence="3">Leaf</tissue>
    </source>
</reference>
<dbReference type="GO" id="GO:0004421">
    <property type="term" value="F:hydroxymethylglutaryl-CoA synthase activity"/>
    <property type="evidence" value="ECO:0007669"/>
    <property type="project" value="InterPro"/>
</dbReference>
<comment type="caution">
    <text evidence="3">The sequence shown here is derived from an EMBL/GenBank/DDBJ whole genome shotgun (WGS) entry which is preliminary data.</text>
</comment>
<organism evidence="3 4">
    <name type="scientific">Senna tora</name>
    <dbReference type="NCBI Taxonomy" id="362788"/>
    <lineage>
        <taxon>Eukaryota</taxon>
        <taxon>Viridiplantae</taxon>
        <taxon>Streptophyta</taxon>
        <taxon>Embryophyta</taxon>
        <taxon>Tracheophyta</taxon>
        <taxon>Spermatophyta</taxon>
        <taxon>Magnoliopsida</taxon>
        <taxon>eudicotyledons</taxon>
        <taxon>Gunneridae</taxon>
        <taxon>Pentapetalae</taxon>
        <taxon>rosids</taxon>
        <taxon>fabids</taxon>
        <taxon>Fabales</taxon>
        <taxon>Fabaceae</taxon>
        <taxon>Caesalpinioideae</taxon>
        <taxon>Cassia clade</taxon>
        <taxon>Senna</taxon>
    </lineage>
</organism>
<dbReference type="AlphaFoldDB" id="A0A834SUW1"/>
<evidence type="ECO:0000259" key="2">
    <source>
        <dbReference type="Pfam" id="PF08540"/>
    </source>
</evidence>
<dbReference type="PANTHER" id="PTHR43323:SF2">
    <property type="entry name" value="HYDROXYMETHYLGLUTARYL-COA SYNTHASE"/>
    <property type="match status" value="1"/>
</dbReference>
<feature type="domain" description="Hydroxymethylglutaryl-coenzyme A synthase C-terminal" evidence="2">
    <location>
        <begin position="4"/>
        <end position="68"/>
    </location>
</feature>
<dbReference type="InterPro" id="IPR013746">
    <property type="entry name" value="HMG_CoA_synt_C_dom"/>
</dbReference>
<dbReference type="GO" id="GO:0006084">
    <property type="term" value="P:acetyl-CoA metabolic process"/>
    <property type="evidence" value="ECO:0007669"/>
    <property type="project" value="InterPro"/>
</dbReference>
<sequence length="69" mass="7821">MEVGFTGTLFSLQLRDGQHPFSLSNIATVMNVAGKLKSRLEFPPEKFVETMKLMEHRYGAKDFVTSKDL</sequence>
<dbReference type="InterPro" id="IPR016039">
    <property type="entry name" value="Thiolase-like"/>
</dbReference>
<keyword evidence="1" id="KW-0808">Transferase</keyword>